<evidence type="ECO:0000256" key="8">
    <source>
        <dbReference type="ARBA" id="ARBA00023163"/>
    </source>
</evidence>
<evidence type="ECO:0000313" key="13">
    <source>
        <dbReference type="EnsemblMetazoa" id="G16503.4:cds"/>
    </source>
</evidence>
<dbReference type="EnsemblMetazoa" id="G16509.1">
    <property type="protein sequence ID" value="G16509.1:cds"/>
    <property type="gene ID" value="G16509"/>
</dbReference>
<dbReference type="EnsemblMetazoa" id="G16503.6">
    <property type="protein sequence ID" value="G16503.6:cds"/>
    <property type="gene ID" value="G16503"/>
</dbReference>
<keyword evidence="4" id="KW-0678">Repressor</keyword>
<dbReference type="SUPFAM" id="SSF46689">
    <property type="entry name" value="Homeodomain-like"/>
    <property type="match status" value="1"/>
</dbReference>
<dbReference type="EnsemblMetazoa" id="G16503.2">
    <property type="protein sequence ID" value="G16503.2:cds"/>
    <property type="gene ID" value="G16503"/>
</dbReference>
<dbReference type="Pfam" id="PF00046">
    <property type="entry name" value="Homeodomain"/>
    <property type="match status" value="1"/>
</dbReference>
<dbReference type="GO" id="GO:0000981">
    <property type="term" value="F:DNA-binding transcription factor activity, RNA polymerase II-specific"/>
    <property type="evidence" value="ECO:0007669"/>
    <property type="project" value="InterPro"/>
</dbReference>
<dbReference type="OrthoDB" id="6159439at2759"/>
<dbReference type="GeneID" id="105332680"/>
<evidence type="ECO:0000259" key="12">
    <source>
        <dbReference type="PROSITE" id="PS50071"/>
    </source>
</evidence>
<keyword evidence="8" id="KW-0804">Transcription</keyword>
<protein>
    <recommendedName>
        <fullName evidence="2">Homeodomain-only protein</fullName>
    </recommendedName>
</protein>
<dbReference type="PANTHER" id="PTHR21408">
    <property type="entry name" value="HOMEODOMAIN-ONLY PROTEIN"/>
    <property type="match status" value="1"/>
</dbReference>
<dbReference type="InterPro" id="IPR009057">
    <property type="entry name" value="Homeodomain-like_sf"/>
</dbReference>
<reference evidence="13" key="1">
    <citation type="submission" date="2022-08" db="UniProtKB">
        <authorList>
            <consortium name="EnsemblMetazoa"/>
        </authorList>
    </citation>
    <scope>IDENTIFICATION</scope>
    <source>
        <strain evidence="13">05x7-T-G4-1.051#20</strain>
    </source>
</reference>
<dbReference type="EnsemblMetazoa" id="G16509.3">
    <property type="protein sequence ID" value="G16509.3:cds"/>
    <property type="gene ID" value="G16509"/>
</dbReference>
<dbReference type="EnsemblMetazoa" id="G16503.5">
    <property type="protein sequence ID" value="G16503.5:cds"/>
    <property type="gene ID" value="G16503"/>
</dbReference>
<comment type="subcellular location">
    <subcellularLocation>
        <location evidence="1 10 11">Nucleus</location>
    </subcellularLocation>
</comment>
<keyword evidence="3" id="KW-0217">Developmental protein</keyword>
<evidence type="ECO:0000256" key="11">
    <source>
        <dbReference type="RuleBase" id="RU000682"/>
    </source>
</evidence>
<evidence type="ECO:0000256" key="2">
    <source>
        <dbReference type="ARBA" id="ARBA00021327"/>
    </source>
</evidence>
<dbReference type="OMA" id="LRMAKWR"/>
<dbReference type="SMART" id="SM00389">
    <property type="entry name" value="HOX"/>
    <property type="match status" value="1"/>
</dbReference>
<dbReference type="InterPro" id="IPR039162">
    <property type="entry name" value="HOPX"/>
</dbReference>
<proteinExistence type="predicted"/>
<keyword evidence="7 10" id="KW-0371">Homeobox</keyword>
<dbReference type="KEGG" id="crg:105332680"/>
<name>A0A8W8IYY1_MAGGI</name>
<feature type="DNA-binding region" description="Homeobox" evidence="10">
    <location>
        <begin position="23"/>
        <end position="73"/>
    </location>
</feature>
<dbReference type="PROSITE" id="PS50071">
    <property type="entry name" value="HOMEOBOX_2"/>
    <property type="match status" value="1"/>
</dbReference>
<evidence type="ECO:0000256" key="6">
    <source>
        <dbReference type="ARBA" id="ARBA00023125"/>
    </source>
</evidence>
<evidence type="ECO:0000256" key="3">
    <source>
        <dbReference type="ARBA" id="ARBA00022473"/>
    </source>
</evidence>
<feature type="domain" description="Homeobox" evidence="12">
    <location>
        <begin position="21"/>
        <end position="72"/>
    </location>
</feature>
<dbReference type="GO" id="GO:0005634">
    <property type="term" value="C:nucleus"/>
    <property type="evidence" value="ECO:0007669"/>
    <property type="project" value="UniProtKB-SubCell"/>
</dbReference>
<keyword evidence="9 10" id="KW-0539">Nucleus</keyword>
<keyword evidence="5" id="KW-0805">Transcription regulation</keyword>
<evidence type="ECO:0000256" key="10">
    <source>
        <dbReference type="PROSITE-ProRule" id="PRU00108"/>
    </source>
</evidence>
<dbReference type="InterPro" id="IPR017970">
    <property type="entry name" value="Homeobox_CS"/>
</dbReference>
<evidence type="ECO:0000256" key="1">
    <source>
        <dbReference type="ARBA" id="ARBA00004123"/>
    </source>
</evidence>
<dbReference type="EnsemblMetazoa" id="G16503.1">
    <property type="protein sequence ID" value="G16503.1:cds"/>
    <property type="gene ID" value="G16503"/>
</dbReference>
<evidence type="ECO:0000256" key="7">
    <source>
        <dbReference type="ARBA" id="ARBA00023155"/>
    </source>
</evidence>
<dbReference type="Gene3D" id="1.10.10.60">
    <property type="entry name" value="Homeodomain-like"/>
    <property type="match status" value="1"/>
</dbReference>
<dbReference type="EnsemblMetazoa" id="G16503.7">
    <property type="protein sequence ID" value="G16503.7:cds"/>
    <property type="gene ID" value="G16503"/>
</dbReference>
<dbReference type="InterPro" id="IPR001356">
    <property type="entry name" value="HD"/>
</dbReference>
<dbReference type="Proteomes" id="UP000005408">
    <property type="component" value="Unassembled WGS sequence"/>
</dbReference>
<dbReference type="GO" id="GO:0003677">
    <property type="term" value="F:DNA binding"/>
    <property type="evidence" value="ECO:0007669"/>
    <property type="project" value="UniProtKB-UniRule"/>
</dbReference>
<organism evidence="13 14">
    <name type="scientific">Magallana gigas</name>
    <name type="common">Pacific oyster</name>
    <name type="synonym">Crassostrea gigas</name>
    <dbReference type="NCBI Taxonomy" id="29159"/>
    <lineage>
        <taxon>Eukaryota</taxon>
        <taxon>Metazoa</taxon>
        <taxon>Spiralia</taxon>
        <taxon>Lophotrochozoa</taxon>
        <taxon>Mollusca</taxon>
        <taxon>Bivalvia</taxon>
        <taxon>Autobranchia</taxon>
        <taxon>Pteriomorphia</taxon>
        <taxon>Ostreida</taxon>
        <taxon>Ostreoidea</taxon>
        <taxon>Ostreidae</taxon>
        <taxon>Magallana</taxon>
    </lineage>
</organism>
<keyword evidence="6 10" id="KW-0238">DNA-binding</keyword>
<dbReference type="EnsemblMetazoa" id="G16503.4">
    <property type="protein sequence ID" value="G16503.4:cds"/>
    <property type="gene ID" value="G16503"/>
</dbReference>
<sequence>MSVSNANIQAQLTPSTRLPKIKEDQERVLQSNFSSNRNPTDLDLTLIAAEAGLSEEDVKLWYQHRLACWRQQQGLPANSRSIMD</sequence>
<dbReference type="GO" id="GO:0030154">
    <property type="term" value="P:cell differentiation"/>
    <property type="evidence" value="ECO:0007669"/>
    <property type="project" value="InterPro"/>
</dbReference>
<dbReference type="CDD" id="cd00086">
    <property type="entry name" value="homeodomain"/>
    <property type="match status" value="1"/>
</dbReference>
<evidence type="ECO:0000256" key="4">
    <source>
        <dbReference type="ARBA" id="ARBA00022491"/>
    </source>
</evidence>
<dbReference type="EnsemblMetazoa" id="G16509.2">
    <property type="protein sequence ID" value="G16509.2:cds"/>
    <property type="gene ID" value="G16509"/>
</dbReference>
<dbReference type="RefSeq" id="XP_011433659.2">
    <property type="nucleotide sequence ID" value="XM_011435357.4"/>
</dbReference>
<dbReference type="PROSITE" id="PS00027">
    <property type="entry name" value="HOMEOBOX_1"/>
    <property type="match status" value="1"/>
</dbReference>
<evidence type="ECO:0000313" key="14">
    <source>
        <dbReference type="Proteomes" id="UP000005408"/>
    </source>
</evidence>
<accession>A0A8W8IYY1</accession>
<evidence type="ECO:0000256" key="5">
    <source>
        <dbReference type="ARBA" id="ARBA00023015"/>
    </source>
</evidence>
<dbReference type="EnsemblMetazoa" id="G16503.3">
    <property type="protein sequence ID" value="G16503.3:cds"/>
    <property type="gene ID" value="G16503"/>
</dbReference>
<keyword evidence="14" id="KW-1185">Reference proteome</keyword>
<evidence type="ECO:0000256" key="9">
    <source>
        <dbReference type="ARBA" id="ARBA00023242"/>
    </source>
</evidence>
<dbReference type="AlphaFoldDB" id="A0A8W8IYY1"/>
<dbReference type="PANTHER" id="PTHR21408:SF1">
    <property type="entry name" value="HOMEODOMAIN-ONLY PROTEIN"/>
    <property type="match status" value="1"/>
</dbReference>